<sequence length="53" mass="5874">MASKSKILFIGGTRKFIVEAKITLSNPAKSKVLENFKDLGHKFILVCKIPSIL</sequence>
<reference evidence="1 2" key="3">
    <citation type="submission" date="2019-11" db="EMBL/GenBank/DDBJ databases">
        <title>A de novo genome assembly of a pear dwarfing rootstock.</title>
        <authorList>
            <person name="Wang F."/>
            <person name="Wang J."/>
            <person name="Li S."/>
            <person name="Zhang Y."/>
            <person name="Fang M."/>
            <person name="Ma L."/>
            <person name="Zhao Y."/>
            <person name="Jiang S."/>
        </authorList>
    </citation>
    <scope>NUCLEOTIDE SEQUENCE [LARGE SCALE GENOMIC DNA]</scope>
    <source>
        <strain evidence="1">S2</strain>
        <tissue evidence="1">Leaf</tissue>
    </source>
</reference>
<evidence type="ECO:0000313" key="1">
    <source>
        <dbReference type="EMBL" id="KAB2617864.1"/>
    </source>
</evidence>
<dbReference type="Proteomes" id="UP000327157">
    <property type="component" value="Chromosome 15"/>
</dbReference>
<reference evidence="1 2" key="1">
    <citation type="submission" date="2019-09" db="EMBL/GenBank/DDBJ databases">
        <authorList>
            <person name="Ou C."/>
        </authorList>
    </citation>
    <scope>NUCLEOTIDE SEQUENCE [LARGE SCALE GENOMIC DNA]</scope>
    <source>
        <strain evidence="1">S2</strain>
        <tissue evidence="1">Leaf</tissue>
    </source>
</reference>
<organism evidence="1 2">
    <name type="scientific">Pyrus ussuriensis x Pyrus communis</name>
    <dbReference type="NCBI Taxonomy" id="2448454"/>
    <lineage>
        <taxon>Eukaryota</taxon>
        <taxon>Viridiplantae</taxon>
        <taxon>Streptophyta</taxon>
        <taxon>Embryophyta</taxon>
        <taxon>Tracheophyta</taxon>
        <taxon>Spermatophyta</taxon>
        <taxon>Magnoliopsida</taxon>
        <taxon>eudicotyledons</taxon>
        <taxon>Gunneridae</taxon>
        <taxon>Pentapetalae</taxon>
        <taxon>rosids</taxon>
        <taxon>fabids</taxon>
        <taxon>Rosales</taxon>
        <taxon>Rosaceae</taxon>
        <taxon>Amygdaloideae</taxon>
        <taxon>Maleae</taxon>
        <taxon>Pyrus</taxon>
    </lineage>
</organism>
<dbReference type="OrthoDB" id="419598at2759"/>
<gene>
    <name evidence="1" type="ORF">D8674_013733</name>
</gene>
<keyword evidence="2" id="KW-1185">Reference proteome</keyword>
<evidence type="ECO:0000313" key="2">
    <source>
        <dbReference type="Proteomes" id="UP000327157"/>
    </source>
</evidence>
<protein>
    <submittedName>
        <fullName evidence="1">Isoflavone reductase-like protein</fullName>
    </submittedName>
</protein>
<accession>A0A5N5H417</accession>
<comment type="caution">
    <text evidence="1">The sequence shown here is derived from an EMBL/GenBank/DDBJ whole genome shotgun (WGS) entry which is preliminary data.</text>
</comment>
<proteinExistence type="predicted"/>
<dbReference type="EMBL" id="SMOL01000401">
    <property type="protein sequence ID" value="KAB2617864.1"/>
    <property type="molecule type" value="Genomic_DNA"/>
</dbReference>
<name>A0A5N5H417_9ROSA</name>
<dbReference type="AlphaFoldDB" id="A0A5N5H417"/>
<reference evidence="2" key="2">
    <citation type="submission" date="2019-10" db="EMBL/GenBank/DDBJ databases">
        <title>A de novo genome assembly of a pear dwarfing rootstock.</title>
        <authorList>
            <person name="Wang F."/>
            <person name="Wang J."/>
            <person name="Li S."/>
            <person name="Zhang Y."/>
            <person name="Fang M."/>
            <person name="Ma L."/>
            <person name="Zhao Y."/>
            <person name="Jiang S."/>
        </authorList>
    </citation>
    <scope>NUCLEOTIDE SEQUENCE [LARGE SCALE GENOMIC DNA]</scope>
</reference>